<dbReference type="Gene3D" id="2.60.120.560">
    <property type="entry name" value="Exo-inulinase, domain 1"/>
    <property type="match status" value="1"/>
</dbReference>
<dbReference type="GO" id="GO:0005975">
    <property type="term" value="P:carbohydrate metabolic process"/>
    <property type="evidence" value="ECO:0007669"/>
    <property type="project" value="InterPro"/>
</dbReference>
<reference evidence="6" key="1">
    <citation type="submission" date="2022-09" db="EMBL/GenBank/DDBJ databases">
        <authorList>
            <person name="Yuan C."/>
            <person name="Ke Z."/>
        </authorList>
    </citation>
    <scope>NUCLEOTIDE SEQUENCE</scope>
    <source>
        <strain evidence="6">LB-8</strain>
    </source>
</reference>
<comment type="similarity">
    <text evidence="1">Belongs to the glycosyl hydrolase 43 family.</text>
</comment>
<gene>
    <name evidence="6" type="ORF">OCK74_22220</name>
</gene>
<dbReference type="SUPFAM" id="SSF75005">
    <property type="entry name" value="Arabinanase/levansucrase/invertase"/>
    <property type="match status" value="1"/>
</dbReference>
<keyword evidence="3" id="KW-0326">Glycosidase</keyword>
<keyword evidence="7" id="KW-1185">Reference proteome</keyword>
<dbReference type="Pfam" id="PF04616">
    <property type="entry name" value="Glyco_hydro_43"/>
    <property type="match status" value="1"/>
</dbReference>
<dbReference type="SUPFAM" id="SSF49785">
    <property type="entry name" value="Galactose-binding domain-like"/>
    <property type="match status" value="1"/>
</dbReference>
<dbReference type="PANTHER" id="PTHR42812">
    <property type="entry name" value="BETA-XYLOSIDASE"/>
    <property type="match status" value="1"/>
</dbReference>
<feature type="site" description="Important for catalytic activity, responsible for pKa modulation of the active site Glu and correct orientation of both the proton donor and substrate" evidence="5">
    <location>
        <position position="150"/>
    </location>
</feature>
<comment type="caution">
    <text evidence="6">The sequence shown here is derived from an EMBL/GenBank/DDBJ whole genome shotgun (WGS) entry which is preliminary data.</text>
</comment>
<evidence type="ECO:0000256" key="5">
    <source>
        <dbReference type="PIRSR" id="PIRSR606710-2"/>
    </source>
</evidence>
<reference evidence="6" key="2">
    <citation type="submission" date="2023-04" db="EMBL/GenBank/DDBJ databases">
        <title>Paracnuella aquatica gen. nov., sp. nov., a member of the family Chitinophagaceae isolated from a hot spring.</title>
        <authorList>
            <person name="Wang C."/>
        </authorList>
    </citation>
    <scope>NUCLEOTIDE SEQUENCE</scope>
    <source>
        <strain evidence="6">LB-8</strain>
    </source>
</reference>
<dbReference type="InterPro" id="IPR008979">
    <property type="entry name" value="Galactose-bd-like_sf"/>
</dbReference>
<dbReference type="InterPro" id="IPR023296">
    <property type="entry name" value="Glyco_hydro_beta-prop_sf"/>
</dbReference>
<dbReference type="InterPro" id="IPR051795">
    <property type="entry name" value="Glycosyl_Hydrlase_43"/>
</dbReference>
<dbReference type="InterPro" id="IPR006710">
    <property type="entry name" value="Glyco_hydro_43"/>
</dbReference>
<feature type="active site" description="Proton acceptor" evidence="4">
    <location>
        <position position="40"/>
    </location>
</feature>
<keyword evidence="2" id="KW-0378">Hydrolase</keyword>
<evidence type="ECO:0000256" key="4">
    <source>
        <dbReference type="PIRSR" id="PIRSR606710-1"/>
    </source>
</evidence>
<dbReference type="EMBL" id="JAOTIF010000024">
    <property type="protein sequence ID" value="MCU7551852.1"/>
    <property type="molecule type" value="Genomic_DNA"/>
</dbReference>
<accession>A0A9X2Y004</accession>
<protein>
    <submittedName>
        <fullName evidence="6">Family 43 glycosylhydrolase</fullName>
    </submittedName>
</protein>
<sequence length="939" mass="107066">MKRFDEMSLYWIFILCIIGTVRVHGQKINIDNPVLPGVADAGVIKYNGEYYIGGVFTNGGFYISRDLVKWEGPVHVFSMNNNWTTGPSAEDRQIHANDINYINGIFHMYWSVNYWGKDRNAIHIGHAVASNVLGPYKEPVKETWLDNRIDPELFIDDDGKMYLYMVKFTDGNTIWVQPMKDPGTPSGEPRYMFSSLPNTWETLDNRVEEGPWVIKYRNRYYLMYNANHTSPSWGNYSLGVAEAESPLAFNHGNKYSYPLVESNQFDMEDSLVDVLKYTGKEPGVFDFTFDDPGNNGFLPVHNSTTWKKGKGGFASSVIRNSYTRKVGTIWNTPQIWLKRTFMIDKKRVGNLMLRIQHDGDTRVFLNGQLIYDQKGQQYTTWNFDHKAASLLKHGENLLVVHSKQGVRSNYLDVSLFDTRGQKGDDILFSPGQPNILRGPNGFEWWLIYMANKNRDRRGQYINRVHFFNKTMFVEGITSNNTPGYHPAPAVPTFSDLFDSTDARKWEVRSGDWSVSSKELVQVGNNKAINLVKTIPATHYLFEANLSIIDTANGKAGVLAWWKDEYNWLQIVLDPQGKTWTYKLKENGAEKTVSTPLYSGFNFGVYHKLSIFKNGTTFTIKLDDLPVPGNAVMKTGFEEKGIPGLYSEGGKSSFDGVLFTIGWDEFDSNITAWQPQAEQKGRKGSWMVAEDGITAPANNANYDIFKGDPLSAYEFSVQVNTSGTRGNAGIYPVYVNKENYLKAVFDMQKQRFVITGKLKGKELEQKELVLERSLDYYVDMKYTDFFEKQFTFSTPTMINGLRLNKTPHAQPDTVIENIDQKMNILYKQAGQWLPLEGGQELRSGHPGIELLACKPVVAEALKFVNKDPEDQNFYLNKIWVNELFRSSYNIRVVKQEKEIIFLINGKEVIRLKNEFPASRVGLTTTDTRAGFNGITLFHLP</sequence>
<dbReference type="PANTHER" id="PTHR42812:SF12">
    <property type="entry name" value="BETA-XYLOSIDASE-RELATED"/>
    <property type="match status" value="1"/>
</dbReference>
<evidence type="ECO:0000256" key="2">
    <source>
        <dbReference type="ARBA" id="ARBA00022801"/>
    </source>
</evidence>
<dbReference type="Gene3D" id="2.60.120.260">
    <property type="entry name" value="Galactose-binding domain-like"/>
    <property type="match status" value="1"/>
</dbReference>
<dbReference type="GO" id="GO:0004553">
    <property type="term" value="F:hydrolase activity, hydrolyzing O-glycosyl compounds"/>
    <property type="evidence" value="ECO:0007669"/>
    <property type="project" value="InterPro"/>
</dbReference>
<dbReference type="RefSeq" id="WP_279299290.1">
    <property type="nucleotide sequence ID" value="NZ_JAOTIF010000024.1"/>
</dbReference>
<proteinExistence type="inferred from homology"/>
<evidence type="ECO:0000313" key="7">
    <source>
        <dbReference type="Proteomes" id="UP001155483"/>
    </source>
</evidence>
<dbReference type="Proteomes" id="UP001155483">
    <property type="component" value="Unassembled WGS sequence"/>
</dbReference>
<feature type="active site" description="Proton donor" evidence="4">
    <location>
        <position position="209"/>
    </location>
</feature>
<dbReference type="AlphaFoldDB" id="A0A9X2Y004"/>
<organism evidence="6 7">
    <name type="scientific">Paraflavisolibacter caeni</name>
    <dbReference type="NCBI Taxonomy" id="2982496"/>
    <lineage>
        <taxon>Bacteria</taxon>
        <taxon>Pseudomonadati</taxon>
        <taxon>Bacteroidota</taxon>
        <taxon>Chitinophagia</taxon>
        <taxon>Chitinophagales</taxon>
        <taxon>Chitinophagaceae</taxon>
        <taxon>Paraflavisolibacter</taxon>
    </lineage>
</organism>
<name>A0A9X2Y004_9BACT</name>
<dbReference type="Gene3D" id="2.115.10.20">
    <property type="entry name" value="Glycosyl hydrolase domain, family 43"/>
    <property type="match status" value="1"/>
</dbReference>
<evidence type="ECO:0000313" key="6">
    <source>
        <dbReference type="EMBL" id="MCU7551852.1"/>
    </source>
</evidence>
<evidence type="ECO:0000256" key="3">
    <source>
        <dbReference type="ARBA" id="ARBA00023295"/>
    </source>
</evidence>
<evidence type="ECO:0000256" key="1">
    <source>
        <dbReference type="ARBA" id="ARBA00009865"/>
    </source>
</evidence>